<dbReference type="InterPro" id="IPR002553">
    <property type="entry name" value="Clathrin/coatomer_adapt-like_N"/>
</dbReference>
<dbReference type="FunFam" id="1.25.10.10:FF:000030">
    <property type="entry name" value="AP-1 complex subunit gamma"/>
    <property type="match status" value="1"/>
</dbReference>
<protein>
    <recommendedName>
        <fullName evidence="10">AP-1 complex subunit gamma</fullName>
    </recommendedName>
</protein>
<dbReference type="GO" id="GO:0030121">
    <property type="term" value="C:AP-1 adaptor complex"/>
    <property type="evidence" value="ECO:0007669"/>
    <property type="project" value="InterPro"/>
</dbReference>
<dbReference type="RefSeq" id="XP_022106669.1">
    <property type="nucleotide sequence ID" value="XM_022250977.1"/>
</dbReference>
<gene>
    <name evidence="14 15" type="primary">LOC110987859</name>
</gene>
<sequence>MSVLQALEEKLSKMPTPIRLKDLIRNIRAARTAADERSVIQKELAIIRNSFRDEDNTYRCRNVAKLLYINMLGYPAHFGQLECLKLIASPRFTDKRIGYLGATLLLDERHDVHLLMTNSMKNDMDHNTQYIVGLSLSCFGSICSPEMSRDLAGEVEKLVKSSNAYIKKKAALCAVRIIRKVPDLMEMFIPAVRSLLNDKNHGVQLTAVVLITEMCSRSPDTLLHFRKVKEIVPNLVRILKTLIMSGYSPEHDVSGVSDPFLQVKILRLLRILGKSDMDCSEAMNDILAQVATNTETSKNVGNAILYETVLCIMDIKSESGLRVLAINILGRFLLNNDKNIRYVALNTLLRVVQSDMNAVQRHRSTIVDCLKDPDISIKKRAVELCFALINSNNVRSMVKELIFFLDKTDPEFKSYTSSNLISTCERYAPNKRWHIDTMMRVLTGAGNYVPEDSVASLIQNISETSNLHGYIVQQLYKALKEDISQQPLAQVASWCMGEYGDLLVGGAIEEEEPVQVSEDEALDLLESVIQSTSSTQVTKEYVLQAICKISARFTHSTERIKKMTAPYTQSLDTELQQRSVEFNALVTSHDNMRSGLLERMPPMERKEEKQVNGDVNGEREDRKPMKPPSVQQESKGLLELLDNPGAPVPNAGFSLSPTHIQKTEPTSSGGELLDLLDTLDLSAPAPVTPSLQPLAPVSSQPAPVNIMDALGTLEPMPAQQPQADLLGGLVNNFTGPSIPSIIAVENANLKVEFAFEREAPERVAIMLKATNPTPNPVTSFLFQAAVPKTFQLELLTPSGDVIPPNNSGAVTQTIKVTNPTRQAMRMRYKMAFTIIGQTIQDQGEVSNFPPTLFS</sequence>
<evidence type="ECO:0000256" key="8">
    <source>
        <dbReference type="ARBA" id="ARBA00023329"/>
    </source>
</evidence>
<reference evidence="14 15" key="1">
    <citation type="submission" date="2025-04" db="UniProtKB">
        <authorList>
            <consortium name="RefSeq"/>
        </authorList>
    </citation>
    <scope>IDENTIFICATION</scope>
</reference>
<comment type="similarity">
    <text evidence="3 10">Belongs to the adaptor complexes large subunit family.</text>
</comment>
<evidence type="ECO:0000256" key="2">
    <source>
        <dbReference type="ARBA" id="ARBA00004555"/>
    </source>
</evidence>
<feature type="domain" description="GAE" evidence="12">
    <location>
        <begin position="736"/>
        <end position="849"/>
    </location>
</feature>
<dbReference type="InterPro" id="IPR017107">
    <property type="entry name" value="AP1_complex_gsu"/>
</dbReference>
<keyword evidence="6 10" id="KW-0333">Golgi apparatus</keyword>
<feature type="region of interest" description="Disordered" evidence="11">
    <location>
        <begin position="593"/>
        <end position="633"/>
    </location>
</feature>
<evidence type="ECO:0000256" key="9">
    <source>
        <dbReference type="ARBA" id="ARBA00029433"/>
    </source>
</evidence>
<evidence type="ECO:0000259" key="12">
    <source>
        <dbReference type="PROSITE" id="PS50180"/>
    </source>
</evidence>
<dbReference type="SMART" id="SM00809">
    <property type="entry name" value="Alpha_adaptinC2"/>
    <property type="match status" value="1"/>
</dbReference>
<comment type="subcellular location">
    <subcellularLocation>
        <location evidence="1">Cytoplasmic vesicle membrane</location>
    </subcellularLocation>
    <subcellularLocation>
        <location evidence="9">Endomembrane system</location>
        <topology evidence="9">Peripheral membrane protein</topology>
        <orientation evidence="9">Cytoplasmic side</orientation>
    </subcellularLocation>
    <subcellularLocation>
        <location evidence="2">Golgi apparatus</location>
    </subcellularLocation>
</comment>
<keyword evidence="7 10" id="KW-0472">Membrane</keyword>
<keyword evidence="5 10" id="KW-0653">Protein transport</keyword>
<evidence type="ECO:0000256" key="11">
    <source>
        <dbReference type="SAM" id="MobiDB-lite"/>
    </source>
</evidence>
<dbReference type="Gene3D" id="2.60.40.1230">
    <property type="match status" value="1"/>
</dbReference>
<evidence type="ECO:0000256" key="7">
    <source>
        <dbReference type="ARBA" id="ARBA00023136"/>
    </source>
</evidence>
<keyword evidence="13" id="KW-1185">Reference proteome</keyword>
<dbReference type="GO" id="GO:0006886">
    <property type="term" value="P:intracellular protein transport"/>
    <property type="evidence" value="ECO:0007669"/>
    <property type="project" value="UniProtKB-UniRule"/>
</dbReference>
<evidence type="ECO:0000256" key="6">
    <source>
        <dbReference type="ARBA" id="ARBA00023034"/>
    </source>
</evidence>
<evidence type="ECO:0000313" key="15">
    <source>
        <dbReference type="RefSeq" id="XP_022106670.1"/>
    </source>
</evidence>
<dbReference type="PROSITE" id="PS50180">
    <property type="entry name" value="GAE"/>
    <property type="match status" value="1"/>
</dbReference>
<dbReference type="GO" id="GO:0016192">
    <property type="term" value="P:vesicle-mediated transport"/>
    <property type="evidence" value="ECO:0007669"/>
    <property type="project" value="InterPro"/>
</dbReference>
<dbReference type="Gene3D" id="1.25.10.10">
    <property type="entry name" value="Leucine-rich Repeat Variant"/>
    <property type="match status" value="1"/>
</dbReference>
<dbReference type="Pfam" id="PF01602">
    <property type="entry name" value="Adaptin_N"/>
    <property type="match status" value="1"/>
</dbReference>
<evidence type="ECO:0000256" key="5">
    <source>
        <dbReference type="ARBA" id="ARBA00022927"/>
    </source>
</evidence>
<keyword evidence="8 10" id="KW-0968">Cytoplasmic vesicle</keyword>
<dbReference type="CTD" id="164"/>
<name>A0A8B7ZMK8_ACAPL</name>
<dbReference type="InterPro" id="IPR008153">
    <property type="entry name" value="GAE_dom"/>
</dbReference>
<evidence type="ECO:0000256" key="4">
    <source>
        <dbReference type="ARBA" id="ARBA00022448"/>
    </source>
</evidence>
<dbReference type="Pfam" id="PF02883">
    <property type="entry name" value="Alpha_adaptinC2"/>
    <property type="match status" value="1"/>
</dbReference>
<dbReference type="InterPro" id="IPR011989">
    <property type="entry name" value="ARM-like"/>
</dbReference>
<dbReference type="OrthoDB" id="28053at2759"/>
<dbReference type="KEGG" id="aplc:110987859"/>
<dbReference type="AlphaFoldDB" id="A0A8B7ZMK8"/>
<evidence type="ECO:0000256" key="10">
    <source>
        <dbReference type="PIRNR" id="PIRNR037094"/>
    </source>
</evidence>
<dbReference type="PIRSF" id="PIRSF037094">
    <property type="entry name" value="AP1_complex_gamma"/>
    <property type="match status" value="1"/>
</dbReference>
<dbReference type="InterPro" id="IPR050840">
    <property type="entry name" value="Adaptor_Complx_Large_Subunit"/>
</dbReference>
<dbReference type="Proteomes" id="UP000694845">
    <property type="component" value="Unplaced"/>
</dbReference>
<evidence type="ECO:0000256" key="3">
    <source>
        <dbReference type="ARBA" id="ARBA00006613"/>
    </source>
</evidence>
<feature type="compositionally biased region" description="Basic and acidic residues" evidence="11">
    <location>
        <begin position="601"/>
        <end position="624"/>
    </location>
</feature>
<proteinExistence type="inferred from homology"/>
<dbReference type="SUPFAM" id="SSF48371">
    <property type="entry name" value="ARM repeat"/>
    <property type="match status" value="1"/>
</dbReference>
<dbReference type="InterPro" id="IPR016024">
    <property type="entry name" value="ARM-type_fold"/>
</dbReference>
<accession>A0A8B7ZMK8</accession>
<dbReference type="GeneID" id="110987859"/>
<evidence type="ECO:0000313" key="13">
    <source>
        <dbReference type="Proteomes" id="UP000694845"/>
    </source>
</evidence>
<dbReference type="RefSeq" id="XP_022106670.1">
    <property type="nucleotide sequence ID" value="XM_022250978.1"/>
</dbReference>
<organism evidence="13 14">
    <name type="scientific">Acanthaster planci</name>
    <name type="common">Crown-of-thorns starfish</name>
    <dbReference type="NCBI Taxonomy" id="133434"/>
    <lineage>
        <taxon>Eukaryota</taxon>
        <taxon>Metazoa</taxon>
        <taxon>Echinodermata</taxon>
        <taxon>Eleutherozoa</taxon>
        <taxon>Asterozoa</taxon>
        <taxon>Asteroidea</taxon>
        <taxon>Valvatacea</taxon>
        <taxon>Valvatida</taxon>
        <taxon>Acanthasteridae</taxon>
        <taxon>Acanthaster</taxon>
    </lineage>
</organism>
<evidence type="ECO:0000313" key="14">
    <source>
        <dbReference type="RefSeq" id="XP_022106669.1"/>
    </source>
</evidence>
<evidence type="ECO:0000256" key="1">
    <source>
        <dbReference type="ARBA" id="ARBA00004156"/>
    </source>
</evidence>
<dbReference type="SUPFAM" id="SSF49348">
    <property type="entry name" value="Clathrin adaptor appendage domain"/>
    <property type="match status" value="1"/>
</dbReference>
<dbReference type="InterPro" id="IPR008152">
    <property type="entry name" value="Clathrin_a/b/g-adaptin_app_Ig"/>
</dbReference>
<dbReference type="InterPro" id="IPR013041">
    <property type="entry name" value="Clathrin_app_Ig-like_sf"/>
</dbReference>
<keyword evidence="4 10" id="KW-0813">Transport</keyword>
<dbReference type="PANTHER" id="PTHR22780">
    <property type="entry name" value="ADAPTIN, ALPHA/GAMMA/EPSILON"/>
    <property type="match status" value="1"/>
</dbReference>